<dbReference type="Proteomes" id="UP001157006">
    <property type="component" value="Chromosome 3"/>
</dbReference>
<name>A0AAV1A4B2_VICFA</name>
<protein>
    <recommendedName>
        <fullName evidence="3">DUF4283 domain-containing protein</fullName>
    </recommendedName>
</protein>
<keyword evidence="2" id="KW-1185">Reference proteome</keyword>
<evidence type="ECO:0000313" key="2">
    <source>
        <dbReference type="Proteomes" id="UP001157006"/>
    </source>
</evidence>
<dbReference type="PANTHER" id="PTHR34427:SF5">
    <property type="entry name" value="DUF4283 DOMAIN-CONTAINING PROTEIN"/>
    <property type="match status" value="1"/>
</dbReference>
<reference evidence="1 2" key="1">
    <citation type="submission" date="2023-01" db="EMBL/GenBank/DDBJ databases">
        <authorList>
            <person name="Kreplak J."/>
        </authorList>
    </citation>
    <scope>NUCLEOTIDE SEQUENCE [LARGE SCALE GENOMIC DNA]</scope>
</reference>
<dbReference type="PANTHER" id="PTHR34427">
    <property type="entry name" value="DUF4283 DOMAIN PROTEIN"/>
    <property type="match status" value="1"/>
</dbReference>
<dbReference type="EMBL" id="OX451738">
    <property type="protein sequence ID" value="CAI8603272.1"/>
    <property type="molecule type" value="Genomic_DNA"/>
</dbReference>
<gene>
    <name evidence="1" type="ORF">VFH_III079040</name>
</gene>
<organism evidence="1 2">
    <name type="scientific">Vicia faba</name>
    <name type="common">Broad bean</name>
    <name type="synonym">Faba vulgaris</name>
    <dbReference type="NCBI Taxonomy" id="3906"/>
    <lineage>
        <taxon>Eukaryota</taxon>
        <taxon>Viridiplantae</taxon>
        <taxon>Streptophyta</taxon>
        <taxon>Embryophyta</taxon>
        <taxon>Tracheophyta</taxon>
        <taxon>Spermatophyta</taxon>
        <taxon>Magnoliopsida</taxon>
        <taxon>eudicotyledons</taxon>
        <taxon>Gunneridae</taxon>
        <taxon>Pentapetalae</taxon>
        <taxon>rosids</taxon>
        <taxon>fabids</taxon>
        <taxon>Fabales</taxon>
        <taxon>Fabaceae</taxon>
        <taxon>Papilionoideae</taxon>
        <taxon>50 kb inversion clade</taxon>
        <taxon>NPAAA clade</taxon>
        <taxon>Hologalegina</taxon>
        <taxon>IRL clade</taxon>
        <taxon>Fabeae</taxon>
        <taxon>Vicia</taxon>
    </lineage>
</organism>
<proteinExistence type="predicted"/>
<accession>A0AAV1A4B2</accession>
<evidence type="ECO:0008006" key="3">
    <source>
        <dbReference type="Google" id="ProtNLM"/>
    </source>
</evidence>
<dbReference type="AlphaFoldDB" id="A0AAV1A4B2"/>
<sequence>MEGYFVIKVTPLGPNLCLLEETEEGIIEELTGERDEWWKQWFLEVRRWREEDVDEGRTMWIRIYGVPAHAWNCDFFMSLANQLGSFICIDENTSNPHKP</sequence>
<evidence type="ECO:0000313" key="1">
    <source>
        <dbReference type="EMBL" id="CAI8603272.1"/>
    </source>
</evidence>